<dbReference type="SUPFAM" id="SSF53850">
    <property type="entry name" value="Periplasmic binding protein-like II"/>
    <property type="match status" value="1"/>
</dbReference>
<dbReference type="RefSeq" id="WP_406765637.1">
    <property type="nucleotide sequence ID" value="NZ_JBJHZY010000002.1"/>
</dbReference>
<reference evidence="6 7" key="1">
    <citation type="submission" date="2024-11" db="EMBL/GenBank/DDBJ databases">
        <authorList>
            <person name="Heng Y.C."/>
            <person name="Lim A.C.H."/>
            <person name="Lee J.K.Y."/>
            <person name="Kittelmann S."/>
        </authorList>
    </citation>
    <scope>NUCLEOTIDE SEQUENCE [LARGE SCALE GENOMIC DNA]</scope>
    <source>
        <strain evidence="6 7">WILCCON 0202</strain>
    </source>
</reference>
<dbReference type="InterPro" id="IPR036388">
    <property type="entry name" value="WH-like_DNA-bd_sf"/>
</dbReference>
<dbReference type="PANTHER" id="PTHR30419:SF28">
    <property type="entry name" value="HTH-TYPE TRANSCRIPTIONAL REGULATOR BSDA"/>
    <property type="match status" value="1"/>
</dbReference>
<evidence type="ECO:0000313" key="6">
    <source>
        <dbReference type="EMBL" id="MFL0269018.1"/>
    </source>
</evidence>
<dbReference type="Pfam" id="PF03466">
    <property type="entry name" value="LysR_substrate"/>
    <property type="match status" value="1"/>
</dbReference>
<gene>
    <name evidence="6" type="ORF">ACJDUH_13045</name>
</gene>
<dbReference type="PRINTS" id="PR00039">
    <property type="entry name" value="HTHLYSR"/>
</dbReference>
<dbReference type="PANTHER" id="PTHR30419">
    <property type="entry name" value="HTH-TYPE TRANSCRIPTIONAL REGULATOR YBHD"/>
    <property type="match status" value="1"/>
</dbReference>
<dbReference type="InterPro" id="IPR005119">
    <property type="entry name" value="LysR_subst-bd"/>
</dbReference>
<sequence>MDFRQLKYMLMVAEERSFSKAAQKLYIAQPSLSQYIQKLEQQLGVELFDRSTSPLRLTYAGELYAETAKHILDLNMQLSQQMEDIVDFKKGRLVIGLSTFRSTYIMPMLLPSFYEKFPGIDVVLIEGTSPELYDLAVKGVTDISIMTLPINEDHFSYDPIMEEEILLALPPHHPACEKFKANEIDMKTRHKIELSSLRDEPFILLKQNQKLHQISAYLCEQAGFRPKIILETESIEAAHAFAAAGMGITFIPDTIASFNRFLEHPMYFSLEEFKATRTLVVAYRKGKYISKAAKEFINLAQTVLKPHNSIK</sequence>
<dbReference type="Pfam" id="PF00126">
    <property type="entry name" value="HTH_1"/>
    <property type="match status" value="1"/>
</dbReference>
<feature type="domain" description="HTH lysR-type" evidence="5">
    <location>
        <begin position="1"/>
        <end position="58"/>
    </location>
</feature>
<dbReference type="InterPro" id="IPR036390">
    <property type="entry name" value="WH_DNA-bd_sf"/>
</dbReference>
<dbReference type="InterPro" id="IPR050950">
    <property type="entry name" value="HTH-type_LysR_regulators"/>
</dbReference>
<dbReference type="Gene3D" id="3.40.190.290">
    <property type="match status" value="1"/>
</dbReference>
<keyword evidence="3" id="KW-0238">DNA-binding</keyword>
<evidence type="ECO:0000313" key="7">
    <source>
        <dbReference type="Proteomes" id="UP001623661"/>
    </source>
</evidence>
<dbReference type="Gene3D" id="1.10.10.10">
    <property type="entry name" value="Winged helix-like DNA-binding domain superfamily/Winged helix DNA-binding domain"/>
    <property type="match status" value="1"/>
</dbReference>
<evidence type="ECO:0000256" key="4">
    <source>
        <dbReference type="ARBA" id="ARBA00023163"/>
    </source>
</evidence>
<evidence type="ECO:0000259" key="5">
    <source>
        <dbReference type="PROSITE" id="PS50931"/>
    </source>
</evidence>
<dbReference type="EMBL" id="JBJHZY010000002">
    <property type="protein sequence ID" value="MFL0269018.1"/>
    <property type="molecule type" value="Genomic_DNA"/>
</dbReference>
<name>A0ABW8TW78_9CLOT</name>
<keyword evidence="4" id="KW-0804">Transcription</keyword>
<dbReference type="InterPro" id="IPR000847">
    <property type="entry name" value="LysR_HTH_N"/>
</dbReference>
<evidence type="ECO:0000256" key="2">
    <source>
        <dbReference type="ARBA" id="ARBA00023015"/>
    </source>
</evidence>
<evidence type="ECO:0000256" key="3">
    <source>
        <dbReference type="ARBA" id="ARBA00023125"/>
    </source>
</evidence>
<dbReference type="SUPFAM" id="SSF46785">
    <property type="entry name" value="Winged helix' DNA-binding domain"/>
    <property type="match status" value="1"/>
</dbReference>
<protein>
    <submittedName>
        <fullName evidence="6">LysR family transcriptional regulator</fullName>
    </submittedName>
</protein>
<proteinExistence type="inferred from homology"/>
<evidence type="ECO:0000256" key="1">
    <source>
        <dbReference type="ARBA" id="ARBA00009437"/>
    </source>
</evidence>
<comment type="caution">
    <text evidence="6">The sequence shown here is derived from an EMBL/GenBank/DDBJ whole genome shotgun (WGS) entry which is preliminary data.</text>
</comment>
<comment type="similarity">
    <text evidence="1">Belongs to the LysR transcriptional regulatory family.</text>
</comment>
<dbReference type="PROSITE" id="PS50931">
    <property type="entry name" value="HTH_LYSR"/>
    <property type="match status" value="1"/>
</dbReference>
<accession>A0ABW8TW78</accession>
<dbReference type="Proteomes" id="UP001623661">
    <property type="component" value="Unassembled WGS sequence"/>
</dbReference>
<keyword evidence="2" id="KW-0805">Transcription regulation</keyword>
<dbReference type="CDD" id="cd05466">
    <property type="entry name" value="PBP2_LTTR_substrate"/>
    <property type="match status" value="1"/>
</dbReference>
<organism evidence="6 7">
    <name type="scientific">Candidatus Clostridium radicumherbarum</name>
    <dbReference type="NCBI Taxonomy" id="3381662"/>
    <lineage>
        <taxon>Bacteria</taxon>
        <taxon>Bacillati</taxon>
        <taxon>Bacillota</taxon>
        <taxon>Clostridia</taxon>
        <taxon>Eubacteriales</taxon>
        <taxon>Clostridiaceae</taxon>
        <taxon>Clostridium</taxon>
    </lineage>
</organism>
<keyword evidence="7" id="KW-1185">Reference proteome</keyword>